<dbReference type="Proteomes" id="UP001461498">
    <property type="component" value="Unassembled WGS sequence"/>
</dbReference>
<gene>
    <name evidence="10" type="ORF">O3M35_000138</name>
</gene>
<keyword evidence="7" id="KW-0539">Nucleus</keyword>
<evidence type="ECO:0000256" key="5">
    <source>
        <dbReference type="ARBA" id="ARBA00022737"/>
    </source>
</evidence>
<comment type="subcellular location">
    <subcellularLocation>
        <location evidence="1">Nucleus</location>
    </subcellularLocation>
</comment>
<dbReference type="GO" id="GO:0005737">
    <property type="term" value="C:cytoplasm"/>
    <property type="evidence" value="ECO:0007669"/>
    <property type="project" value="InterPro"/>
</dbReference>
<dbReference type="InterPro" id="IPR015245">
    <property type="entry name" value="Tap_RNA-bd"/>
</dbReference>
<dbReference type="GO" id="GO:0016973">
    <property type="term" value="P:poly(A)+ mRNA export from nucleus"/>
    <property type="evidence" value="ECO:0007669"/>
    <property type="project" value="TreeGrafter"/>
</dbReference>
<keyword evidence="4" id="KW-0433">Leucine-rich repeat</keyword>
<dbReference type="GO" id="GO:0003723">
    <property type="term" value="F:RNA binding"/>
    <property type="evidence" value="ECO:0007669"/>
    <property type="project" value="InterPro"/>
</dbReference>
<sequence>MSNPKKFFSYANPSQLHNVVRTSFFDSMIDSKDYWHKFTIIKGSKYDKKQILDAIINLVAPSVFIPVMYRVDGEDSCFLFQNGITAIKILGARGLFLPLSSDIVLPMNLQIQHCLYTDVPVDPLHKIEKVVWKRTNSMERVVDLRNFVNDPDLKDIYAPLSCPVVYMAAVSGMKRVLTRPSVILLSHNELSDGGILDIFKNFIINLKGLDLRFNKITWETFNKFPYLKITDLWIDGNPLCDHRKYSSAYIVDQVKKVYPLLSRLDDIEISTIPIGHVVPLKNYIVKDNYTVMVDHFLHHYFQLYESPVRNQLCRLYHPEATLSISTGHVGNEPASNHSTNDYSKLNRNLLTISDMNRIYETLKKGPEDIIKTLTNLPFVMFDPFSFQVDVPIITKSTMVINVCGVFKDFSTQNPGSLFSFDRTFILVPWEAVLGEWRIINDIWAITNTTSAVADASFTQAKKPLKSDFAVMINNKVKDKDILQRMVSDLTKMNGVWTLKFLTDASWNLEMALQAFTDQFKANLIPPVAFAKSCDSMDIDN</sequence>
<dbReference type="InterPro" id="IPR018222">
    <property type="entry name" value="Nuclear_transport_factor_2_euk"/>
</dbReference>
<evidence type="ECO:0000256" key="4">
    <source>
        <dbReference type="ARBA" id="ARBA00022614"/>
    </source>
</evidence>
<keyword evidence="6" id="KW-0509">mRNA transport</keyword>
<comment type="similarity">
    <text evidence="2">Belongs to the NXF family.</text>
</comment>
<evidence type="ECO:0000256" key="6">
    <source>
        <dbReference type="ARBA" id="ARBA00022816"/>
    </source>
</evidence>
<keyword evidence="11" id="KW-1185">Reference proteome</keyword>
<feature type="domain" description="TAP-C" evidence="9">
    <location>
        <begin position="477"/>
        <end position="532"/>
    </location>
</feature>
<proteinExistence type="inferred from homology"/>
<dbReference type="GO" id="GO:0005634">
    <property type="term" value="C:nucleus"/>
    <property type="evidence" value="ECO:0007669"/>
    <property type="project" value="UniProtKB-SubCell"/>
</dbReference>
<dbReference type="PANTHER" id="PTHR10662">
    <property type="entry name" value="NUCLEAR RNA EXPORT FACTOR"/>
    <property type="match status" value="1"/>
</dbReference>
<evidence type="ECO:0000313" key="10">
    <source>
        <dbReference type="EMBL" id="KAK9511496.1"/>
    </source>
</evidence>
<evidence type="ECO:0000259" key="9">
    <source>
        <dbReference type="PROSITE" id="PS51281"/>
    </source>
</evidence>
<dbReference type="EMBL" id="JAPXFL010000001">
    <property type="protein sequence ID" value="KAK9511496.1"/>
    <property type="molecule type" value="Genomic_DNA"/>
</dbReference>
<name>A0AAW1DLB0_9HEMI</name>
<dbReference type="AlphaFoldDB" id="A0AAW1DLB0"/>
<dbReference type="Pfam" id="PF09162">
    <property type="entry name" value="Tap-RNA_bind"/>
    <property type="match status" value="1"/>
</dbReference>
<organism evidence="10 11">
    <name type="scientific">Rhynocoris fuscipes</name>
    <dbReference type="NCBI Taxonomy" id="488301"/>
    <lineage>
        <taxon>Eukaryota</taxon>
        <taxon>Metazoa</taxon>
        <taxon>Ecdysozoa</taxon>
        <taxon>Arthropoda</taxon>
        <taxon>Hexapoda</taxon>
        <taxon>Insecta</taxon>
        <taxon>Pterygota</taxon>
        <taxon>Neoptera</taxon>
        <taxon>Paraneoptera</taxon>
        <taxon>Hemiptera</taxon>
        <taxon>Heteroptera</taxon>
        <taxon>Panheteroptera</taxon>
        <taxon>Cimicomorpha</taxon>
        <taxon>Reduviidae</taxon>
        <taxon>Harpactorinae</taxon>
        <taxon>Harpactorini</taxon>
        <taxon>Rhynocoris</taxon>
    </lineage>
</organism>
<evidence type="ECO:0000313" key="11">
    <source>
        <dbReference type="Proteomes" id="UP001461498"/>
    </source>
</evidence>
<dbReference type="Gene3D" id="3.30.70.330">
    <property type="match status" value="1"/>
</dbReference>
<evidence type="ECO:0000256" key="1">
    <source>
        <dbReference type="ARBA" id="ARBA00004123"/>
    </source>
</evidence>
<dbReference type="Pfam" id="PF22602">
    <property type="entry name" value="NXF_NTF2"/>
    <property type="match status" value="1"/>
</dbReference>
<dbReference type="InterPro" id="IPR057125">
    <property type="entry name" value="NXF1/2/3/5-like_LRR"/>
</dbReference>
<dbReference type="CDD" id="cd14342">
    <property type="entry name" value="UBA_TAP-C"/>
    <property type="match status" value="1"/>
</dbReference>
<evidence type="ECO:0000256" key="2">
    <source>
        <dbReference type="ARBA" id="ARBA00009285"/>
    </source>
</evidence>
<dbReference type="Gene3D" id="1.10.8.10">
    <property type="entry name" value="DNA helicase RuvA subunit, C-terminal domain"/>
    <property type="match status" value="1"/>
</dbReference>
<evidence type="ECO:0000256" key="3">
    <source>
        <dbReference type="ARBA" id="ARBA00022448"/>
    </source>
</evidence>
<dbReference type="InterPro" id="IPR035979">
    <property type="entry name" value="RBD_domain_sf"/>
</dbReference>
<dbReference type="InterPro" id="IPR012677">
    <property type="entry name" value="Nucleotide-bd_a/b_plait_sf"/>
</dbReference>
<dbReference type="SUPFAM" id="SSF54427">
    <property type="entry name" value="NTF2-like"/>
    <property type="match status" value="1"/>
</dbReference>
<dbReference type="InterPro" id="IPR005637">
    <property type="entry name" value="TAP_C_dom"/>
</dbReference>
<keyword evidence="3" id="KW-0813">Transport</keyword>
<accession>A0AAW1DLB0</accession>
<dbReference type="SUPFAM" id="SSF54928">
    <property type="entry name" value="RNA-binding domain, RBD"/>
    <property type="match status" value="1"/>
</dbReference>
<dbReference type="Pfam" id="PF24048">
    <property type="entry name" value="LRR_NXF1-5"/>
    <property type="match status" value="1"/>
</dbReference>
<protein>
    <submittedName>
        <fullName evidence="10">Uncharacterized protein</fullName>
    </submittedName>
</protein>
<comment type="caution">
    <text evidence="10">The sequence shown here is derived from an EMBL/GenBank/DDBJ whole genome shotgun (WGS) entry which is preliminary data.</text>
</comment>
<dbReference type="Gene3D" id="3.80.10.10">
    <property type="entry name" value="Ribonuclease Inhibitor"/>
    <property type="match status" value="1"/>
</dbReference>
<dbReference type="SMART" id="SM00804">
    <property type="entry name" value="TAP_C"/>
    <property type="match status" value="1"/>
</dbReference>
<feature type="domain" description="NTF2" evidence="8">
    <location>
        <begin position="292"/>
        <end position="445"/>
    </location>
</feature>
<dbReference type="PROSITE" id="PS51281">
    <property type="entry name" value="TAP_C"/>
    <property type="match status" value="1"/>
</dbReference>
<dbReference type="InterPro" id="IPR002075">
    <property type="entry name" value="NTF2_dom"/>
</dbReference>
<evidence type="ECO:0000256" key="7">
    <source>
        <dbReference type="ARBA" id="ARBA00023242"/>
    </source>
</evidence>
<dbReference type="InterPro" id="IPR009060">
    <property type="entry name" value="UBA-like_sf"/>
</dbReference>
<dbReference type="Pfam" id="PF03943">
    <property type="entry name" value="TAP_C"/>
    <property type="match status" value="1"/>
</dbReference>
<evidence type="ECO:0000259" key="8">
    <source>
        <dbReference type="PROSITE" id="PS50177"/>
    </source>
</evidence>
<dbReference type="PROSITE" id="PS50177">
    <property type="entry name" value="NTF2_DOMAIN"/>
    <property type="match status" value="1"/>
</dbReference>
<dbReference type="Gene3D" id="3.10.450.50">
    <property type="match status" value="1"/>
</dbReference>
<dbReference type="PANTHER" id="PTHR10662:SF22">
    <property type="entry name" value="NUCLEAR RNA EXPORT FACTOR 1"/>
    <property type="match status" value="1"/>
</dbReference>
<reference evidence="10 11" key="1">
    <citation type="submission" date="2022-12" db="EMBL/GenBank/DDBJ databases">
        <title>Chromosome-level genome assembly of true bugs.</title>
        <authorList>
            <person name="Ma L."/>
            <person name="Li H."/>
        </authorList>
    </citation>
    <scope>NUCLEOTIDE SEQUENCE [LARGE SCALE GENOMIC DNA]</scope>
    <source>
        <strain evidence="10">Lab_2022b</strain>
    </source>
</reference>
<dbReference type="InterPro" id="IPR030217">
    <property type="entry name" value="NXF_fam"/>
</dbReference>
<dbReference type="InterPro" id="IPR032710">
    <property type="entry name" value="NTF2-like_dom_sf"/>
</dbReference>
<dbReference type="InterPro" id="IPR032675">
    <property type="entry name" value="LRR_dom_sf"/>
</dbReference>
<dbReference type="SUPFAM" id="SSF52058">
    <property type="entry name" value="L domain-like"/>
    <property type="match status" value="1"/>
</dbReference>
<dbReference type="SUPFAM" id="SSF46934">
    <property type="entry name" value="UBA-like"/>
    <property type="match status" value="1"/>
</dbReference>
<keyword evidence="5" id="KW-0677">Repeat</keyword>